<dbReference type="InterPro" id="IPR036390">
    <property type="entry name" value="WH_DNA-bd_sf"/>
</dbReference>
<dbReference type="AlphaFoldDB" id="A0A7I8DN86"/>
<keyword evidence="2" id="KW-0805">Transcription regulation</keyword>
<name>A0A7I8DN86_9FIRM</name>
<evidence type="ECO:0000313" key="5">
    <source>
        <dbReference type="EMBL" id="BCJ98794.1"/>
    </source>
</evidence>
<reference evidence="5 6" key="2">
    <citation type="submission" date="2020-08" db="EMBL/GenBank/DDBJ databases">
        <authorList>
            <person name="Ueki A."/>
            <person name="Tonouchi A."/>
        </authorList>
    </citation>
    <scope>NUCLEOTIDE SEQUENCE [LARGE SCALE GENOMIC DNA]</scope>
    <source>
        <strain evidence="5 6">CTTW</strain>
    </source>
</reference>
<accession>A0A7I8DN86</accession>
<dbReference type="PANTHER" id="PTHR30126:SF93">
    <property type="entry name" value="HTH LYSR-TYPE DOMAIN-CONTAINING PROTEIN"/>
    <property type="match status" value="1"/>
</dbReference>
<gene>
    <name evidence="5" type="ORF">bsdcttw_18350</name>
</gene>
<dbReference type="Gene3D" id="1.10.10.10">
    <property type="entry name" value="Winged helix-like DNA-binding domain superfamily/Winged helix DNA-binding domain"/>
    <property type="match status" value="1"/>
</dbReference>
<dbReference type="InterPro" id="IPR036388">
    <property type="entry name" value="WH-like_DNA-bd_sf"/>
</dbReference>
<dbReference type="RefSeq" id="WP_207726524.1">
    <property type="nucleotide sequence ID" value="NZ_AP023368.1"/>
</dbReference>
<dbReference type="GO" id="GO:0000976">
    <property type="term" value="F:transcription cis-regulatory region binding"/>
    <property type="evidence" value="ECO:0007669"/>
    <property type="project" value="TreeGrafter"/>
</dbReference>
<evidence type="ECO:0000313" key="6">
    <source>
        <dbReference type="Proteomes" id="UP000515703"/>
    </source>
</evidence>
<dbReference type="KEGG" id="acht:bsdcttw_18350"/>
<sequence length="266" mass="31062">MELNDIRIFIELFQSKSVSRTAQNLNYTQSNVSARLMKLEKEFHSVFFVRTKTGLQPLPSAERFMKYAIQIDNQIKDLQEEFNIDNYEIDIASTQLLSRLYFPFLYQNTNVFRLHTSSVKELITGFDNQLFDIIITHTKINAAKEFLQLSRTEELVWVQFENRINSPEKPSLIINRDKDCPLRKASLQTIESYAPDMNVIEVDTLDLMLSLLHSINSIALLPKIMTDKENGLTEFRDFPPEPLTTHIYCSNNKNFLLIRDILHTFC</sequence>
<organism evidence="5 6">
    <name type="scientific">Anaerocolumna chitinilytica</name>
    <dbReference type="NCBI Taxonomy" id="1727145"/>
    <lineage>
        <taxon>Bacteria</taxon>
        <taxon>Bacillati</taxon>
        <taxon>Bacillota</taxon>
        <taxon>Clostridia</taxon>
        <taxon>Lachnospirales</taxon>
        <taxon>Lachnospiraceae</taxon>
        <taxon>Anaerocolumna</taxon>
    </lineage>
</organism>
<evidence type="ECO:0000256" key="2">
    <source>
        <dbReference type="ARBA" id="ARBA00023015"/>
    </source>
</evidence>
<proteinExistence type="inferred from homology"/>
<dbReference type="InterPro" id="IPR000847">
    <property type="entry name" value="LysR_HTH_N"/>
</dbReference>
<protein>
    <recommendedName>
        <fullName evidence="4">HTH lysR-type domain-containing protein</fullName>
    </recommendedName>
</protein>
<evidence type="ECO:0000256" key="1">
    <source>
        <dbReference type="ARBA" id="ARBA00009437"/>
    </source>
</evidence>
<keyword evidence="6" id="KW-1185">Reference proteome</keyword>
<evidence type="ECO:0000256" key="3">
    <source>
        <dbReference type="ARBA" id="ARBA00023163"/>
    </source>
</evidence>
<dbReference type="Proteomes" id="UP000515703">
    <property type="component" value="Chromosome"/>
</dbReference>
<comment type="similarity">
    <text evidence="1">Belongs to the LysR transcriptional regulatory family.</text>
</comment>
<dbReference type="Pfam" id="PF00126">
    <property type="entry name" value="HTH_1"/>
    <property type="match status" value="1"/>
</dbReference>
<dbReference type="PROSITE" id="PS50931">
    <property type="entry name" value="HTH_LYSR"/>
    <property type="match status" value="1"/>
</dbReference>
<dbReference type="PANTHER" id="PTHR30126">
    <property type="entry name" value="HTH-TYPE TRANSCRIPTIONAL REGULATOR"/>
    <property type="match status" value="1"/>
</dbReference>
<keyword evidence="3" id="KW-0804">Transcription</keyword>
<dbReference type="SUPFAM" id="SSF46785">
    <property type="entry name" value="Winged helix' DNA-binding domain"/>
    <property type="match status" value="1"/>
</dbReference>
<dbReference type="EMBL" id="AP023368">
    <property type="protein sequence ID" value="BCJ98794.1"/>
    <property type="molecule type" value="Genomic_DNA"/>
</dbReference>
<reference evidence="5 6" key="1">
    <citation type="submission" date="2020-08" db="EMBL/GenBank/DDBJ databases">
        <title>Draft genome sequencing of an Anaerocolumna strain isolated from anoxic soil subjected to BSD treatment.</title>
        <authorList>
            <person name="Uek A."/>
            <person name="Tonouchi A."/>
        </authorList>
    </citation>
    <scope>NUCLEOTIDE SEQUENCE [LARGE SCALE GENOMIC DNA]</scope>
    <source>
        <strain evidence="5 6">CTTW</strain>
    </source>
</reference>
<feature type="domain" description="HTH lysR-type" evidence="4">
    <location>
        <begin position="1"/>
        <end position="58"/>
    </location>
</feature>
<evidence type="ECO:0000259" key="4">
    <source>
        <dbReference type="PROSITE" id="PS50931"/>
    </source>
</evidence>
<dbReference type="GO" id="GO:0003700">
    <property type="term" value="F:DNA-binding transcription factor activity"/>
    <property type="evidence" value="ECO:0007669"/>
    <property type="project" value="InterPro"/>
</dbReference>